<evidence type="ECO:0000259" key="5">
    <source>
        <dbReference type="Pfam" id="PF00370"/>
    </source>
</evidence>
<dbReference type="GO" id="GO:0005975">
    <property type="term" value="P:carbohydrate metabolic process"/>
    <property type="evidence" value="ECO:0007669"/>
    <property type="project" value="InterPro"/>
</dbReference>
<dbReference type="InterPro" id="IPR018484">
    <property type="entry name" value="FGGY_N"/>
</dbReference>
<dbReference type="CDD" id="cd07808">
    <property type="entry name" value="ASKHA_NBD_FGGY_EcXK-like"/>
    <property type="match status" value="1"/>
</dbReference>
<dbReference type="GO" id="GO:0016773">
    <property type="term" value="F:phosphotransferase activity, alcohol group as acceptor"/>
    <property type="evidence" value="ECO:0007669"/>
    <property type="project" value="InterPro"/>
</dbReference>
<evidence type="ECO:0000256" key="2">
    <source>
        <dbReference type="ARBA" id="ARBA00022679"/>
    </source>
</evidence>
<dbReference type="InterPro" id="IPR018483">
    <property type="entry name" value="Carb_kinase_FGGY_CS"/>
</dbReference>
<name>A0A9X8UHJ6_9FIRM</name>
<protein>
    <submittedName>
        <fullName evidence="7">Xylulokinase</fullName>
    </submittedName>
</protein>
<sequence length="498" mass="52726">METLLSLDFGTGGVKALLSAPGGRQLALRQEGYPFSRNQGGHMEQDPQDWWRAAVAACAALRQEFPGEYAGVCAIGLCAQMHGPVLLDGHGEPVGGCITWCDTRCAKEAAGLQKLLGETLFERLQNPASCAYTAPKLLWLLRHEPERMERAATVLFCKDYIRYRLTGELASDHTDASGSLLYDFETNAWSAEAIRALGLRPALFPGLLPSFAAGGSLCRESAAALALPQGIPVAVGAGDLACSVLGSGLTQAGEALLNLGTAGQVLSLGAPGAGCAKGSYLFSFLSPGSRFSLCALPSAAYCLRWFLEQVGELPARDEEEAALSPFARLDRYAAESEPGARGLLFAPYLNGTGSPYFDEGTRGAFLGLGSGHTRQDLCRALLEGVGYGVRDCFEALGGAGRIRTLCLSGGGARSGLWRQILADILGHDLLLPAGEQATAAGACRLAYLAACGQAPAPSGDGMGGERVAFSPAQHARYEREYRRYRRAYPLLRQLREDA</sequence>
<dbReference type="InterPro" id="IPR050406">
    <property type="entry name" value="FGGY_Carb_Kinase"/>
</dbReference>
<evidence type="ECO:0000259" key="6">
    <source>
        <dbReference type="Pfam" id="PF02782"/>
    </source>
</evidence>
<dbReference type="InterPro" id="IPR018485">
    <property type="entry name" value="FGGY_C"/>
</dbReference>
<accession>A0A9X8UHJ6</accession>
<dbReference type="InterPro" id="IPR043129">
    <property type="entry name" value="ATPase_NBD"/>
</dbReference>
<keyword evidence="3 4" id="KW-0418">Kinase</keyword>
<dbReference type="PANTHER" id="PTHR43095">
    <property type="entry name" value="SUGAR KINASE"/>
    <property type="match status" value="1"/>
</dbReference>
<keyword evidence="8" id="KW-1185">Reference proteome</keyword>
<organism evidence="7 8">
    <name type="scientific">Harryflintia acetispora</name>
    <dbReference type="NCBI Taxonomy" id="1849041"/>
    <lineage>
        <taxon>Bacteria</taxon>
        <taxon>Bacillati</taxon>
        <taxon>Bacillota</taxon>
        <taxon>Clostridia</taxon>
        <taxon>Eubacteriales</taxon>
        <taxon>Oscillospiraceae</taxon>
        <taxon>Harryflintia</taxon>
    </lineage>
</organism>
<dbReference type="GO" id="GO:0016301">
    <property type="term" value="F:kinase activity"/>
    <property type="evidence" value="ECO:0007669"/>
    <property type="project" value="UniProtKB-KW"/>
</dbReference>
<proteinExistence type="inferred from homology"/>
<dbReference type="RefSeq" id="WP_132085172.1">
    <property type="nucleotide sequence ID" value="NZ_SLUK01000013.1"/>
</dbReference>
<dbReference type="Proteomes" id="UP000294682">
    <property type="component" value="Unassembled WGS sequence"/>
</dbReference>
<evidence type="ECO:0000313" key="8">
    <source>
        <dbReference type="Proteomes" id="UP000294682"/>
    </source>
</evidence>
<dbReference type="Pfam" id="PF02782">
    <property type="entry name" value="FGGY_C"/>
    <property type="match status" value="1"/>
</dbReference>
<dbReference type="InterPro" id="IPR000577">
    <property type="entry name" value="Carb_kinase_FGGY"/>
</dbReference>
<dbReference type="SUPFAM" id="SSF53067">
    <property type="entry name" value="Actin-like ATPase domain"/>
    <property type="match status" value="2"/>
</dbReference>
<dbReference type="EMBL" id="SLUK01000013">
    <property type="protein sequence ID" value="TCL41567.1"/>
    <property type="molecule type" value="Genomic_DNA"/>
</dbReference>
<evidence type="ECO:0000256" key="1">
    <source>
        <dbReference type="ARBA" id="ARBA00009156"/>
    </source>
</evidence>
<dbReference type="PANTHER" id="PTHR43095:SF6">
    <property type="entry name" value="XYLULOSE KINASE"/>
    <property type="match status" value="1"/>
</dbReference>
<feature type="domain" description="Carbohydrate kinase FGGY C-terminal" evidence="6">
    <location>
        <begin position="301"/>
        <end position="449"/>
    </location>
</feature>
<dbReference type="AlphaFoldDB" id="A0A9X8UHJ6"/>
<gene>
    <name evidence="7" type="ORF">EDD78_11341</name>
</gene>
<evidence type="ECO:0000256" key="4">
    <source>
        <dbReference type="RuleBase" id="RU003733"/>
    </source>
</evidence>
<comment type="similarity">
    <text evidence="1 4">Belongs to the FGGY kinase family.</text>
</comment>
<reference evidence="7 8" key="1">
    <citation type="submission" date="2019-03" db="EMBL/GenBank/DDBJ databases">
        <title>Genomic Encyclopedia of Type Strains, Phase IV (KMG-IV): sequencing the most valuable type-strain genomes for metagenomic binning, comparative biology and taxonomic classification.</title>
        <authorList>
            <person name="Goeker M."/>
        </authorList>
    </citation>
    <scope>NUCLEOTIDE SEQUENCE [LARGE SCALE GENOMIC DNA]</scope>
    <source>
        <strain evidence="7 8">DSM 100433</strain>
    </source>
</reference>
<evidence type="ECO:0000313" key="7">
    <source>
        <dbReference type="EMBL" id="TCL41567.1"/>
    </source>
</evidence>
<evidence type="ECO:0000256" key="3">
    <source>
        <dbReference type="ARBA" id="ARBA00022777"/>
    </source>
</evidence>
<dbReference type="PIRSF" id="PIRSF000538">
    <property type="entry name" value="GlpK"/>
    <property type="match status" value="1"/>
</dbReference>
<dbReference type="PROSITE" id="PS00445">
    <property type="entry name" value="FGGY_KINASES_2"/>
    <property type="match status" value="1"/>
</dbReference>
<dbReference type="Pfam" id="PF00370">
    <property type="entry name" value="FGGY_N"/>
    <property type="match status" value="1"/>
</dbReference>
<feature type="domain" description="Carbohydrate kinase FGGY N-terminal" evidence="5">
    <location>
        <begin position="4"/>
        <end position="246"/>
    </location>
</feature>
<keyword evidence="2 4" id="KW-0808">Transferase</keyword>
<comment type="caution">
    <text evidence="7">The sequence shown here is derived from an EMBL/GenBank/DDBJ whole genome shotgun (WGS) entry which is preliminary data.</text>
</comment>
<dbReference type="Gene3D" id="3.30.420.40">
    <property type="match status" value="2"/>
</dbReference>